<reference evidence="3 4" key="1">
    <citation type="submission" date="2019-12" db="EMBL/GenBank/DDBJ databases">
        <authorList>
            <person name="Kim Y.S."/>
        </authorList>
    </citation>
    <scope>NUCLEOTIDE SEQUENCE [LARGE SCALE GENOMIC DNA]</scope>
    <source>
        <strain evidence="3 4">MMS17-SY077</strain>
    </source>
</reference>
<dbReference type="Pfam" id="PF19950">
    <property type="entry name" value="DUF6412"/>
    <property type="match status" value="1"/>
</dbReference>
<name>A0A6I4P1N5_9MICO</name>
<proteinExistence type="predicted"/>
<accession>A0A6I4P1N5</accession>
<evidence type="ECO:0000313" key="3">
    <source>
        <dbReference type="EMBL" id="MWC00302.1"/>
    </source>
</evidence>
<dbReference type="InterPro" id="IPR045635">
    <property type="entry name" value="DUF6412"/>
</dbReference>
<organism evidence="3 4">
    <name type="scientific">Agromyces seonyuensis</name>
    <dbReference type="NCBI Taxonomy" id="2662446"/>
    <lineage>
        <taxon>Bacteria</taxon>
        <taxon>Bacillati</taxon>
        <taxon>Actinomycetota</taxon>
        <taxon>Actinomycetes</taxon>
        <taxon>Micrococcales</taxon>
        <taxon>Microbacteriaceae</taxon>
        <taxon>Agromyces</taxon>
    </lineage>
</organism>
<gene>
    <name evidence="3" type="ORF">GB864_17310</name>
</gene>
<dbReference type="AlphaFoldDB" id="A0A6I4P1N5"/>
<keyword evidence="2" id="KW-1133">Transmembrane helix</keyword>
<evidence type="ECO:0000256" key="1">
    <source>
        <dbReference type="SAM" id="MobiDB-lite"/>
    </source>
</evidence>
<feature type="transmembrane region" description="Helical" evidence="2">
    <location>
        <begin position="26"/>
        <end position="47"/>
    </location>
</feature>
<keyword evidence="4" id="KW-1185">Reference proteome</keyword>
<keyword evidence="2" id="KW-0812">Transmembrane</keyword>
<protein>
    <submittedName>
        <fullName evidence="3">Uncharacterized protein</fullName>
    </submittedName>
</protein>
<comment type="caution">
    <text evidence="3">The sequence shown here is derived from an EMBL/GenBank/DDBJ whole genome shotgun (WGS) entry which is preliminary data.</text>
</comment>
<keyword evidence="2" id="KW-0472">Membrane</keyword>
<feature type="compositionally biased region" description="Low complexity" evidence="1">
    <location>
        <begin position="76"/>
        <end position="96"/>
    </location>
</feature>
<evidence type="ECO:0000313" key="4">
    <source>
        <dbReference type="Proteomes" id="UP000438182"/>
    </source>
</evidence>
<dbReference type="RefSeq" id="WP_160426939.1">
    <property type="nucleotide sequence ID" value="NZ_WSTA01000121.1"/>
</dbReference>
<dbReference type="EMBL" id="WSTA01000121">
    <property type="protein sequence ID" value="MWC00302.1"/>
    <property type="molecule type" value="Genomic_DNA"/>
</dbReference>
<dbReference type="Proteomes" id="UP000438182">
    <property type="component" value="Unassembled WGS sequence"/>
</dbReference>
<sequence>MTVVVALLQSLAVALGVGTSSGDHAGLVLVVLGAAALAAVVVVALPVGRVVGADGARAGLRFRERFELAVLLPQSDPDAAGRPRPRAPGILRRPIA</sequence>
<feature type="region of interest" description="Disordered" evidence="1">
    <location>
        <begin position="75"/>
        <end position="96"/>
    </location>
</feature>
<evidence type="ECO:0000256" key="2">
    <source>
        <dbReference type="SAM" id="Phobius"/>
    </source>
</evidence>